<feature type="compositionally biased region" description="Basic and acidic residues" evidence="1">
    <location>
        <begin position="59"/>
        <end position="78"/>
    </location>
</feature>
<feature type="compositionally biased region" description="Polar residues" evidence="1">
    <location>
        <begin position="98"/>
        <end position="108"/>
    </location>
</feature>
<sequence>MGTHEVPQAHDNQNNTKQLWGEPPPKAPRAVLGEHHQNAAQPNGTLRTTGATQRWPETNTEHSWEEPPPETTKEDPGKNFHQNAQPNDQTARIIRENTAASRSNISRS</sequence>
<dbReference type="Proteomes" id="UP000652761">
    <property type="component" value="Unassembled WGS sequence"/>
</dbReference>
<proteinExistence type="predicted"/>
<comment type="caution">
    <text evidence="2">The sequence shown here is derived from an EMBL/GenBank/DDBJ whole genome shotgun (WGS) entry which is preliminary data.</text>
</comment>
<dbReference type="EMBL" id="NMUH01009155">
    <property type="protein sequence ID" value="MQM19729.1"/>
    <property type="molecule type" value="Genomic_DNA"/>
</dbReference>
<evidence type="ECO:0000313" key="2">
    <source>
        <dbReference type="EMBL" id="MQM19729.1"/>
    </source>
</evidence>
<feature type="region of interest" description="Disordered" evidence="1">
    <location>
        <begin position="1"/>
        <end position="108"/>
    </location>
</feature>
<reference evidence="2" key="1">
    <citation type="submission" date="2017-07" db="EMBL/GenBank/DDBJ databases">
        <title>Taro Niue Genome Assembly and Annotation.</title>
        <authorList>
            <person name="Atibalentja N."/>
            <person name="Keating K."/>
            <person name="Fields C.J."/>
        </authorList>
    </citation>
    <scope>NUCLEOTIDE SEQUENCE</scope>
    <source>
        <strain evidence="2">Niue_2</strain>
        <tissue evidence="2">Leaf</tissue>
    </source>
</reference>
<evidence type="ECO:0000313" key="3">
    <source>
        <dbReference type="Proteomes" id="UP000652761"/>
    </source>
</evidence>
<accession>A0A843XJG2</accession>
<organism evidence="2 3">
    <name type="scientific">Colocasia esculenta</name>
    <name type="common">Wild taro</name>
    <name type="synonym">Arum esculentum</name>
    <dbReference type="NCBI Taxonomy" id="4460"/>
    <lineage>
        <taxon>Eukaryota</taxon>
        <taxon>Viridiplantae</taxon>
        <taxon>Streptophyta</taxon>
        <taxon>Embryophyta</taxon>
        <taxon>Tracheophyta</taxon>
        <taxon>Spermatophyta</taxon>
        <taxon>Magnoliopsida</taxon>
        <taxon>Liliopsida</taxon>
        <taxon>Araceae</taxon>
        <taxon>Aroideae</taxon>
        <taxon>Colocasieae</taxon>
        <taxon>Colocasia</taxon>
    </lineage>
</organism>
<protein>
    <submittedName>
        <fullName evidence="2">Uncharacterized protein</fullName>
    </submittedName>
</protein>
<dbReference type="AlphaFoldDB" id="A0A843XJG2"/>
<keyword evidence="3" id="KW-1185">Reference proteome</keyword>
<evidence type="ECO:0000256" key="1">
    <source>
        <dbReference type="SAM" id="MobiDB-lite"/>
    </source>
</evidence>
<gene>
    <name evidence="2" type="ORF">Taro_052740</name>
</gene>
<feature type="compositionally biased region" description="Polar residues" evidence="1">
    <location>
        <begin position="80"/>
        <end position="90"/>
    </location>
</feature>
<name>A0A843XJG2_COLES</name>
<feature type="compositionally biased region" description="Polar residues" evidence="1">
    <location>
        <begin position="38"/>
        <end position="58"/>
    </location>
</feature>